<dbReference type="Pfam" id="PF03743">
    <property type="entry name" value="TrbI"/>
    <property type="match status" value="1"/>
</dbReference>
<gene>
    <name evidence="7" type="primary">COMB3</name>
    <name evidence="7" type="ordered locus">WS1094</name>
</gene>
<dbReference type="eggNOG" id="COG2948">
    <property type="taxonomic scope" value="Bacteria"/>
</dbReference>
<evidence type="ECO:0000313" key="7">
    <source>
        <dbReference type="EMBL" id="CAE10188.1"/>
    </source>
</evidence>
<dbReference type="STRING" id="273121.WS1094"/>
<organism evidence="8">
    <name type="scientific">Wolinella succinogenes (strain ATCC 29543 / DSM 1740 / CCUG 13145 / JCM 31913 / LMG 7466 / NCTC 11488 / FDC 602W)</name>
    <name type="common">Vibrio succinogenes</name>
    <dbReference type="NCBI Taxonomy" id="273121"/>
    <lineage>
        <taxon>Bacteria</taxon>
        <taxon>Pseudomonadati</taxon>
        <taxon>Campylobacterota</taxon>
        <taxon>Epsilonproteobacteria</taxon>
        <taxon>Campylobacterales</taxon>
        <taxon>Helicobacteraceae</taxon>
        <taxon>Wolinella</taxon>
    </lineage>
</organism>
<dbReference type="Gene3D" id="2.40.128.260">
    <property type="entry name" value="Type IV secretion system, VirB10/TraB/TrbI"/>
    <property type="match status" value="1"/>
</dbReference>
<evidence type="ECO:0000256" key="4">
    <source>
        <dbReference type="ARBA" id="ARBA00022989"/>
    </source>
</evidence>
<keyword evidence="5 6" id="KW-0472">Membrane</keyword>
<comment type="similarity">
    <text evidence="2">Belongs to the TrbI/VirB10 family.</text>
</comment>
<dbReference type="GO" id="GO:0016020">
    <property type="term" value="C:membrane"/>
    <property type="evidence" value="ECO:0007669"/>
    <property type="project" value="UniProtKB-SubCell"/>
</dbReference>
<protein>
    <submittedName>
        <fullName evidence="7">COMB3</fullName>
    </submittedName>
</protein>
<reference evidence="7 8" key="1">
    <citation type="journal article" date="2003" name="Proc. Natl. Acad. Sci. U.S.A.">
        <title>Complete genome sequence and analysis of Wolinella succinogenes.</title>
        <authorList>
            <person name="Baar C."/>
            <person name="Eppinger M."/>
            <person name="Raddatz G."/>
            <person name="Simon JM."/>
            <person name="Lanz C."/>
            <person name="Klimmek O."/>
            <person name="Nandakumar R."/>
            <person name="Gross R."/>
            <person name="Rosinus A."/>
            <person name="Keller H."/>
            <person name="Jagtap P."/>
            <person name="Linke B."/>
            <person name="Meyer F."/>
            <person name="Lederer H."/>
            <person name="Schuster S.C."/>
        </authorList>
    </citation>
    <scope>NUCLEOTIDE SEQUENCE [LARGE SCALE GENOMIC DNA]</scope>
    <source>
        <strain evidence="8">ATCC 29543 / DSM 1740 / CCUG 13145 / JCM 31913 / LMG 7466 / NCTC 11488 / FDC 602W</strain>
    </source>
</reference>
<keyword evidence="8" id="KW-1185">Reference proteome</keyword>
<evidence type="ECO:0000256" key="5">
    <source>
        <dbReference type="ARBA" id="ARBA00023136"/>
    </source>
</evidence>
<feature type="transmembrane region" description="Helical" evidence="6">
    <location>
        <begin position="7"/>
        <end position="28"/>
    </location>
</feature>
<proteinExistence type="inferred from homology"/>
<dbReference type="KEGG" id="wsu:WS1094"/>
<dbReference type="InterPro" id="IPR042217">
    <property type="entry name" value="T4SS_VirB10/TrbI"/>
</dbReference>
<evidence type="ECO:0000256" key="6">
    <source>
        <dbReference type="SAM" id="Phobius"/>
    </source>
</evidence>
<keyword evidence="3 6" id="KW-0812">Transmembrane</keyword>
<dbReference type="AlphaFoldDB" id="Q7MRR8"/>
<name>Q7MRR8_WOLSU</name>
<evidence type="ECO:0000256" key="3">
    <source>
        <dbReference type="ARBA" id="ARBA00022692"/>
    </source>
</evidence>
<dbReference type="InterPro" id="IPR048018">
    <property type="entry name" value="T4SS_ComB10-like"/>
</dbReference>
<sequence>MKPVLKAILISSSVVLLLMGSFFLVAWMDSKEDSSDSEGFIDETKFPLTGYLYKESPKEEKITIEAKKEEPKDTLAELSTLKETISKKTTAYTMDIFPRDDGEARLKEQKRQSMLAQRLGAPIQINPPINQFTPEQKEIDYGANRFSNYDKQDLASNEHRLLRTITADRMMPAILITPITSDLPGQVTALIEDDIFAAMGRANLVPKGSRAIGIYGSNNKLGENRLQIVWTRIITPQGVNILLTQAQAADVTGMSGALGELDNKYWDRYGLALSLSTVANAILLTVANQTQKFPNDHQTTTLLDKSGNDISTIMNNIIKEQTKIAPTITISAGSRIFINPTVDIWVPIPKDNEVLVQYFTEYKEFKK</sequence>
<evidence type="ECO:0000256" key="2">
    <source>
        <dbReference type="ARBA" id="ARBA00010265"/>
    </source>
</evidence>
<dbReference type="HOGENOM" id="CLU_022177_1_0_7"/>
<comment type="subcellular location">
    <subcellularLocation>
        <location evidence="1">Membrane</location>
        <topology evidence="1">Single-pass membrane protein</topology>
    </subcellularLocation>
</comment>
<evidence type="ECO:0000256" key="1">
    <source>
        <dbReference type="ARBA" id="ARBA00004167"/>
    </source>
</evidence>
<dbReference type="RefSeq" id="WP_011138980.1">
    <property type="nucleotide sequence ID" value="NC_005090.1"/>
</dbReference>
<dbReference type="InterPro" id="IPR005498">
    <property type="entry name" value="T4SS_VirB10/TraB/TrbI"/>
</dbReference>
<dbReference type="CDD" id="cd16429">
    <property type="entry name" value="VirB10"/>
    <property type="match status" value="1"/>
</dbReference>
<dbReference type="Proteomes" id="UP000000422">
    <property type="component" value="Chromosome"/>
</dbReference>
<keyword evidence="4 6" id="KW-1133">Transmembrane helix</keyword>
<evidence type="ECO:0000313" key="8">
    <source>
        <dbReference type="Proteomes" id="UP000000422"/>
    </source>
</evidence>
<dbReference type="NCBIfam" id="NF038092">
    <property type="entry name" value="T4SS_ComB10"/>
    <property type="match status" value="1"/>
</dbReference>
<accession>Q7MRR8</accession>
<dbReference type="EMBL" id="BX571660">
    <property type="protein sequence ID" value="CAE10188.1"/>
    <property type="molecule type" value="Genomic_DNA"/>
</dbReference>